<proteinExistence type="predicted"/>
<keyword evidence="2" id="KW-1185">Reference proteome</keyword>
<accession>A0AAD7MQZ2</accession>
<sequence>MRFSASNSFGKPDAYGSTTFVLRGEAHGAHRGPFNWIVNVIPNQLPRSTRDMKGEEAHAKFCFEARALFCAEEEISPVEDTHRGTGCARIVLTQCPSDINNPRKAGRRTVRIGFPSLRSEETEHNPDSTYLVRLEGPPWSELCANYLFDAPLPSTCLSSSTPANLCSKPKLCFEAREEKVPALCEG</sequence>
<dbReference type="EMBL" id="JARKIB010000167">
    <property type="protein sequence ID" value="KAJ7729186.1"/>
    <property type="molecule type" value="Genomic_DNA"/>
</dbReference>
<name>A0AAD7MQZ2_9AGAR</name>
<comment type="caution">
    <text evidence="1">The sequence shown here is derived from an EMBL/GenBank/DDBJ whole genome shotgun (WGS) entry which is preliminary data.</text>
</comment>
<evidence type="ECO:0000313" key="1">
    <source>
        <dbReference type="EMBL" id="KAJ7729186.1"/>
    </source>
</evidence>
<protein>
    <submittedName>
        <fullName evidence="1">Uncharacterized protein</fullName>
    </submittedName>
</protein>
<dbReference type="Proteomes" id="UP001215598">
    <property type="component" value="Unassembled WGS sequence"/>
</dbReference>
<dbReference type="AlphaFoldDB" id="A0AAD7MQZ2"/>
<evidence type="ECO:0000313" key="2">
    <source>
        <dbReference type="Proteomes" id="UP001215598"/>
    </source>
</evidence>
<organism evidence="1 2">
    <name type="scientific">Mycena metata</name>
    <dbReference type="NCBI Taxonomy" id="1033252"/>
    <lineage>
        <taxon>Eukaryota</taxon>
        <taxon>Fungi</taxon>
        <taxon>Dikarya</taxon>
        <taxon>Basidiomycota</taxon>
        <taxon>Agaricomycotina</taxon>
        <taxon>Agaricomycetes</taxon>
        <taxon>Agaricomycetidae</taxon>
        <taxon>Agaricales</taxon>
        <taxon>Marasmiineae</taxon>
        <taxon>Mycenaceae</taxon>
        <taxon>Mycena</taxon>
    </lineage>
</organism>
<reference evidence="1" key="1">
    <citation type="submission" date="2023-03" db="EMBL/GenBank/DDBJ databases">
        <title>Massive genome expansion in bonnet fungi (Mycena s.s.) driven by repeated elements and novel gene families across ecological guilds.</title>
        <authorList>
            <consortium name="Lawrence Berkeley National Laboratory"/>
            <person name="Harder C.B."/>
            <person name="Miyauchi S."/>
            <person name="Viragh M."/>
            <person name="Kuo A."/>
            <person name="Thoen E."/>
            <person name="Andreopoulos B."/>
            <person name="Lu D."/>
            <person name="Skrede I."/>
            <person name="Drula E."/>
            <person name="Henrissat B."/>
            <person name="Morin E."/>
            <person name="Kohler A."/>
            <person name="Barry K."/>
            <person name="LaButti K."/>
            <person name="Morin E."/>
            <person name="Salamov A."/>
            <person name="Lipzen A."/>
            <person name="Mereny Z."/>
            <person name="Hegedus B."/>
            <person name="Baldrian P."/>
            <person name="Stursova M."/>
            <person name="Weitz H."/>
            <person name="Taylor A."/>
            <person name="Grigoriev I.V."/>
            <person name="Nagy L.G."/>
            <person name="Martin F."/>
            <person name="Kauserud H."/>
        </authorList>
    </citation>
    <scope>NUCLEOTIDE SEQUENCE</scope>
    <source>
        <strain evidence="1">CBHHK182m</strain>
    </source>
</reference>
<gene>
    <name evidence="1" type="ORF">B0H16DRAFT_1470160</name>
</gene>